<evidence type="ECO:0000256" key="2">
    <source>
        <dbReference type="SAM" id="SignalP"/>
    </source>
</evidence>
<feature type="compositionally biased region" description="Low complexity" evidence="1">
    <location>
        <begin position="102"/>
        <end position="121"/>
    </location>
</feature>
<protein>
    <submittedName>
        <fullName evidence="3">Uncharacterized protein</fullName>
    </submittedName>
</protein>
<organism evidence="3 4">
    <name type="scientific">Hibiscus sabdariffa</name>
    <name type="common">roselle</name>
    <dbReference type="NCBI Taxonomy" id="183260"/>
    <lineage>
        <taxon>Eukaryota</taxon>
        <taxon>Viridiplantae</taxon>
        <taxon>Streptophyta</taxon>
        <taxon>Embryophyta</taxon>
        <taxon>Tracheophyta</taxon>
        <taxon>Spermatophyta</taxon>
        <taxon>Magnoliopsida</taxon>
        <taxon>eudicotyledons</taxon>
        <taxon>Gunneridae</taxon>
        <taxon>Pentapetalae</taxon>
        <taxon>rosids</taxon>
        <taxon>malvids</taxon>
        <taxon>Malvales</taxon>
        <taxon>Malvaceae</taxon>
        <taxon>Malvoideae</taxon>
        <taxon>Hibiscus</taxon>
    </lineage>
</organism>
<reference evidence="3 4" key="1">
    <citation type="journal article" date="2024" name="G3 (Bethesda)">
        <title>Genome assembly of Hibiscus sabdariffa L. provides insights into metabolisms of medicinal natural products.</title>
        <authorList>
            <person name="Kim T."/>
        </authorList>
    </citation>
    <scope>NUCLEOTIDE SEQUENCE [LARGE SCALE GENOMIC DNA]</scope>
    <source>
        <strain evidence="3">TK-2024</strain>
        <tissue evidence="3">Old leaves</tissue>
    </source>
</reference>
<feature type="region of interest" description="Disordered" evidence="1">
    <location>
        <begin position="83"/>
        <end position="123"/>
    </location>
</feature>
<keyword evidence="4" id="KW-1185">Reference proteome</keyword>
<proteinExistence type="predicted"/>
<evidence type="ECO:0000256" key="1">
    <source>
        <dbReference type="SAM" id="MobiDB-lite"/>
    </source>
</evidence>
<accession>A0ABR2FZ90</accession>
<feature type="signal peptide" evidence="2">
    <location>
        <begin position="1"/>
        <end position="22"/>
    </location>
</feature>
<comment type="caution">
    <text evidence="3">The sequence shown here is derived from an EMBL/GenBank/DDBJ whole genome shotgun (WGS) entry which is preliminary data.</text>
</comment>
<feature type="chain" id="PRO_5046105815" evidence="2">
    <location>
        <begin position="23"/>
        <end position="185"/>
    </location>
</feature>
<name>A0ABR2FZ90_9ROSI</name>
<gene>
    <name evidence="3" type="ORF">V6N12_023978</name>
</gene>
<evidence type="ECO:0000313" key="4">
    <source>
        <dbReference type="Proteomes" id="UP001472677"/>
    </source>
</evidence>
<evidence type="ECO:0000313" key="3">
    <source>
        <dbReference type="EMBL" id="KAK8589584.1"/>
    </source>
</evidence>
<sequence>MKTAFPSILPAYLLLLDPVALAPHVFLWLSSESFDADVNEEFCGKELFQFFSDSDKEPSCYSLPATPPQWRIRKGVLSHQSTGAAKDYASENEAQKDSYTRSKGNMSNNSGSFSGDSDGNSAGQVVITRPKGGQRTLCMDLEEVKVCKDLGIELEHEHMLEMLSSDDNSPSPLGVSLALVVIREM</sequence>
<dbReference type="EMBL" id="JBBPBM010000004">
    <property type="protein sequence ID" value="KAK8589584.1"/>
    <property type="molecule type" value="Genomic_DNA"/>
</dbReference>
<dbReference type="Proteomes" id="UP001472677">
    <property type="component" value="Unassembled WGS sequence"/>
</dbReference>
<keyword evidence="2" id="KW-0732">Signal</keyword>